<protein>
    <recommendedName>
        <fullName evidence="3">AlgX/AlgJ SGNH hydrolase-like domain-containing protein</fullName>
    </recommendedName>
</protein>
<dbReference type="RefSeq" id="WP_152285053.1">
    <property type="nucleotide sequence ID" value="NZ_WFLI01000053.1"/>
</dbReference>
<sequence>MRPLFAIGLGVVATALVLEVVLQCLPVVSGLRMADSSSAVPFNRYLPGQPYVYSHGWALANARRGVTNAQGYNNSADFQEGAAVLVLGDSFVESLMLDYADTVQGKLDQALGGKVYAAAGSGNGLADGLEMLRYYQPRLHPRTVLLFVDAGNLNELLAPAQRGHSNFVVDGQAVSVAHTPYAESKVKRLVAHSALARYVYYNLKLSDWLLSKLQSSKPAAAAAAPAGAREAALEFYLTQLRQAGGAATRVIFLVDGERNLLYEPGHAKPQWHGDNRAFFLERARRHGYAVADMQPVFAQHWALRRERMDFLPMDGHWNKVAHALAAQQVLPLLAADAPPPPGAAGN</sequence>
<dbReference type="EMBL" id="WFLI01000053">
    <property type="protein sequence ID" value="KAB8059199.1"/>
    <property type="molecule type" value="Genomic_DNA"/>
</dbReference>
<dbReference type="Proteomes" id="UP000468717">
    <property type="component" value="Unassembled WGS sequence"/>
</dbReference>
<name>A0A6I1HQE9_9BURK</name>
<reference evidence="1 2" key="1">
    <citation type="submission" date="2019-10" db="EMBL/GenBank/DDBJ databases">
        <title>Three novel species isolated from a subtropical stream in China.</title>
        <authorList>
            <person name="Lu H."/>
        </authorList>
    </citation>
    <scope>NUCLEOTIDE SEQUENCE [LARGE SCALE GENOMIC DNA]</scope>
    <source>
        <strain evidence="1 2">FT13W</strain>
    </source>
</reference>
<evidence type="ECO:0000313" key="2">
    <source>
        <dbReference type="Proteomes" id="UP000468717"/>
    </source>
</evidence>
<gene>
    <name evidence="1" type="ORF">GCN75_26715</name>
</gene>
<comment type="caution">
    <text evidence="1">The sequence shown here is derived from an EMBL/GenBank/DDBJ whole genome shotgun (WGS) entry which is preliminary data.</text>
</comment>
<evidence type="ECO:0008006" key="3">
    <source>
        <dbReference type="Google" id="ProtNLM"/>
    </source>
</evidence>
<evidence type="ECO:0000313" key="1">
    <source>
        <dbReference type="EMBL" id="KAB8059199.1"/>
    </source>
</evidence>
<dbReference type="SUPFAM" id="SSF52266">
    <property type="entry name" value="SGNH hydrolase"/>
    <property type="match status" value="1"/>
</dbReference>
<proteinExistence type="predicted"/>
<dbReference type="GO" id="GO:0016788">
    <property type="term" value="F:hydrolase activity, acting on ester bonds"/>
    <property type="evidence" value="ECO:0007669"/>
    <property type="project" value="UniProtKB-ARBA"/>
</dbReference>
<dbReference type="InterPro" id="IPR036514">
    <property type="entry name" value="SGNH_hydro_sf"/>
</dbReference>
<organism evidence="1 2">
    <name type="scientific">Janthinobacterium violaceinigrum</name>
    <dbReference type="NCBI Taxonomy" id="2654252"/>
    <lineage>
        <taxon>Bacteria</taxon>
        <taxon>Pseudomonadati</taxon>
        <taxon>Pseudomonadota</taxon>
        <taxon>Betaproteobacteria</taxon>
        <taxon>Burkholderiales</taxon>
        <taxon>Oxalobacteraceae</taxon>
        <taxon>Janthinobacterium</taxon>
    </lineage>
</organism>
<dbReference type="Gene3D" id="3.40.50.1110">
    <property type="entry name" value="SGNH hydrolase"/>
    <property type="match status" value="1"/>
</dbReference>
<keyword evidence="2" id="KW-1185">Reference proteome</keyword>
<accession>A0A6I1HQE9</accession>
<dbReference type="AlphaFoldDB" id="A0A6I1HQE9"/>